<dbReference type="Proteomes" id="UP000682843">
    <property type="component" value="Chromosome"/>
</dbReference>
<dbReference type="PANTHER" id="PTHR35401">
    <property type="entry name" value="COPG FAMILY HELIX-TURN-HELIX PROTEIN-RELATED-RELATED"/>
    <property type="match status" value="1"/>
</dbReference>
<evidence type="ECO:0000313" key="5">
    <source>
        <dbReference type="Proteomes" id="UP000682843"/>
    </source>
</evidence>
<evidence type="ECO:0000256" key="2">
    <source>
        <dbReference type="ARBA" id="ARBA00049988"/>
    </source>
</evidence>
<feature type="region of interest" description="Disordered" evidence="3">
    <location>
        <begin position="1"/>
        <end position="23"/>
    </location>
</feature>
<gene>
    <name evidence="4" type="ORF">RPMA_03260</name>
</gene>
<evidence type="ECO:0000313" key="4">
    <source>
        <dbReference type="EMBL" id="QUS37986.1"/>
    </source>
</evidence>
<keyword evidence="5" id="KW-1185">Reference proteome</keyword>
<organism evidence="4 5">
    <name type="scientific">Tardiphaga alba</name>
    <dbReference type="NCBI Taxonomy" id="340268"/>
    <lineage>
        <taxon>Bacteria</taxon>
        <taxon>Pseudomonadati</taxon>
        <taxon>Pseudomonadota</taxon>
        <taxon>Alphaproteobacteria</taxon>
        <taxon>Hyphomicrobiales</taxon>
        <taxon>Nitrobacteraceae</taxon>
        <taxon>Tardiphaga</taxon>
    </lineage>
</organism>
<name>A0ABX8A407_9BRAD</name>
<comment type="similarity">
    <text evidence="2">Belongs to the TacA antitoxin family.</text>
</comment>
<protein>
    <submittedName>
        <fullName evidence="4">DUF1778 domain-containing protein</fullName>
    </submittedName>
</protein>
<proteinExistence type="inferred from homology"/>
<reference evidence="4 5" key="1">
    <citation type="submission" date="2019-02" db="EMBL/GenBank/DDBJ databases">
        <title>Emended description of the genus Rhodopseudomonas and description of Rhodopseudomonas albus sp. nov., a non-phototrophic, heavy-metal-tolerant bacterium isolated from garden soil.</title>
        <authorList>
            <person name="Bao Z."/>
            <person name="Cao W.W."/>
            <person name="Sato Y."/>
            <person name="Nishizawa T."/>
            <person name="Zhao J."/>
            <person name="Guo Y."/>
            <person name="Ohta H."/>
        </authorList>
    </citation>
    <scope>NUCLEOTIDE SEQUENCE [LARGE SCALE GENOMIC DNA]</scope>
    <source>
        <strain evidence="4 5">SK50-23</strain>
    </source>
</reference>
<dbReference type="SUPFAM" id="SSF47598">
    <property type="entry name" value="Ribbon-helix-helix"/>
    <property type="match status" value="1"/>
</dbReference>
<dbReference type="InterPro" id="IPR014795">
    <property type="entry name" value="TacA_1-like"/>
</dbReference>
<dbReference type="RefSeq" id="WP_211911517.1">
    <property type="nucleotide sequence ID" value="NZ_CP036498.1"/>
</dbReference>
<dbReference type="Gene3D" id="1.20.5.780">
    <property type="entry name" value="Single helix bin"/>
    <property type="match status" value="1"/>
</dbReference>
<evidence type="ECO:0000256" key="3">
    <source>
        <dbReference type="SAM" id="MobiDB-lite"/>
    </source>
</evidence>
<sequence length="100" mass="10883">MLPHQRDVAAKGAKTARMEQRTTPQTKELIEQAATLLGINPSEFMIAAAVRAARETVASQERTVLTPASHAAFMQALDATEPTAKLRELMQMHAEVIASK</sequence>
<accession>A0ABX8A407</accession>
<dbReference type="InterPro" id="IPR010985">
    <property type="entry name" value="Ribbon_hlx_hlx"/>
</dbReference>
<dbReference type="EMBL" id="CP036498">
    <property type="protein sequence ID" value="QUS37986.1"/>
    <property type="molecule type" value="Genomic_DNA"/>
</dbReference>
<dbReference type="Pfam" id="PF08681">
    <property type="entry name" value="TacA1"/>
    <property type="match status" value="1"/>
</dbReference>
<evidence type="ECO:0000256" key="1">
    <source>
        <dbReference type="ARBA" id="ARBA00022649"/>
    </source>
</evidence>
<keyword evidence="1" id="KW-1277">Toxin-antitoxin system</keyword>
<dbReference type="PANTHER" id="PTHR35401:SF2">
    <property type="entry name" value="ABC-TYPE TRANSPORT SYSTEM"/>
    <property type="match status" value="1"/>
</dbReference>